<dbReference type="OrthoDB" id="338850at2759"/>
<accession>A0A7J6M536</accession>
<keyword evidence="7" id="KW-1185">Reference proteome</keyword>
<comment type="caution">
    <text evidence="6">The sequence shown here is derived from an EMBL/GenBank/DDBJ whole genome shotgun (WGS) entry which is preliminary data.</text>
</comment>
<dbReference type="EMBL" id="JAAPAO010000232">
    <property type="protein sequence ID" value="KAF4666546.1"/>
    <property type="molecule type" value="Genomic_DNA"/>
</dbReference>
<proteinExistence type="inferred from homology"/>
<sequence>MVASQQLIWQCVRNNNSFIQKRANTAAFTTEPGNMTNLNRAGYSGIANVRAGGLTIQTTGNKQTIVLTTSKKTKKPTHRYTTTGVSKNTKKAQKSIKAQLALTRPDLIPLANKKYSAIKKSFRA</sequence>
<keyword evidence="3" id="KW-0687">Ribonucleoprotein</keyword>
<dbReference type="Proteomes" id="UP000591131">
    <property type="component" value="Unassembled WGS sequence"/>
</dbReference>
<evidence type="ECO:0000313" key="6">
    <source>
        <dbReference type="EMBL" id="KAF4666546.1"/>
    </source>
</evidence>
<name>A0A7J6M536_PERCH</name>
<dbReference type="GO" id="GO:1990904">
    <property type="term" value="C:ribonucleoprotein complex"/>
    <property type="evidence" value="ECO:0007669"/>
    <property type="project" value="UniProtKB-KW"/>
</dbReference>
<dbReference type="GO" id="GO:0006412">
    <property type="term" value="P:translation"/>
    <property type="evidence" value="ECO:0007669"/>
    <property type="project" value="InterPro"/>
</dbReference>
<dbReference type="GO" id="GO:0003735">
    <property type="term" value="F:structural constituent of ribosome"/>
    <property type="evidence" value="ECO:0007669"/>
    <property type="project" value="InterPro"/>
</dbReference>
<dbReference type="Gene3D" id="3.30.390.110">
    <property type="match status" value="1"/>
</dbReference>
<protein>
    <recommendedName>
        <fullName evidence="5">Ribosomal eL28/Mak16 domain-containing protein</fullName>
    </recommendedName>
</protein>
<dbReference type="GO" id="GO:0005840">
    <property type="term" value="C:ribosome"/>
    <property type="evidence" value="ECO:0007669"/>
    <property type="project" value="UniProtKB-KW"/>
</dbReference>
<evidence type="ECO:0000259" key="5">
    <source>
        <dbReference type="Pfam" id="PF01778"/>
    </source>
</evidence>
<dbReference type="Pfam" id="PF01778">
    <property type="entry name" value="Ribosomal_L28e"/>
    <property type="match status" value="1"/>
</dbReference>
<evidence type="ECO:0000256" key="2">
    <source>
        <dbReference type="ARBA" id="ARBA00022980"/>
    </source>
</evidence>
<dbReference type="AlphaFoldDB" id="A0A7J6M536"/>
<evidence type="ECO:0000256" key="3">
    <source>
        <dbReference type="ARBA" id="ARBA00023274"/>
    </source>
</evidence>
<evidence type="ECO:0000313" key="7">
    <source>
        <dbReference type="Proteomes" id="UP000591131"/>
    </source>
</evidence>
<gene>
    <name evidence="6" type="ORF">FOL47_004045</name>
</gene>
<dbReference type="InterPro" id="IPR002672">
    <property type="entry name" value="Ribosomal_eL28"/>
</dbReference>
<reference evidence="6 7" key="1">
    <citation type="submission" date="2020-04" db="EMBL/GenBank/DDBJ databases">
        <title>Perkinsus chesapeaki whole genome sequence.</title>
        <authorList>
            <person name="Bogema D.R."/>
        </authorList>
    </citation>
    <scope>NUCLEOTIDE SEQUENCE [LARGE SCALE GENOMIC DNA]</scope>
    <source>
        <strain evidence="6">ATCC PRA-425</strain>
    </source>
</reference>
<dbReference type="PANTHER" id="PTHR10544">
    <property type="entry name" value="60S RIBOSOMAL PROTEIN L28"/>
    <property type="match status" value="1"/>
</dbReference>
<evidence type="ECO:0000256" key="4">
    <source>
        <dbReference type="SAM" id="MobiDB-lite"/>
    </source>
</evidence>
<feature type="domain" description="Ribosomal eL28/Mak16" evidence="5">
    <location>
        <begin position="7"/>
        <end position="121"/>
    </location>
</feature>
<keyword evidence="2" id="KW-0689">Ribosomal protein</keyword>
<comment type="similarity">
    <text evidence="1">Belongs to the eukaryotic ribosomal protein eL28 family.</text>
</comment>
<dbReference type="InterPro" id="IPR029004">
    <property type="entry name" value="Ribosomal_eL28/Mak16"/>
</dbReference>
<feature type="region of interest" description="Disordered" evidence="4">
    <location>
        <begin position="70"/>
        <end position="89"/>
    </location>
</feature>
<evidence type="ECO:0000256" key="1">
    <source>
        <dbReference type="ARBA" id="ARBA00007926"/>
    </source>
</evidence>
<organism evidence="6 7">
    <name type="scientific">Perkinsus chesapeaki</name>
    <name type="common">Clam parasite</name>
    <name type="synonym">Perkinsus andrewsi</name>
    <dbReference type="NCBI Taxonomy" id="330153"/>
    <lineage>
        <taxon>Eukaryota</taxon>
        <taxon>Sar</taxon>
        <taxon>Alveolata</taxon>
        <taxon>Perkinsozoa</taxon>
        <taxon>Perkinsea</taxon>
        <taxon>Perkinsida</taxon>
        <taxon>Perkinsidae</taxon>
        <taxon>Perkinsus</taxon>
    </lineage>
</organism>